<dbReference type="CDD" id="cd05233">
    <property type="entry name" value="SDR_c"/>
    <property type="match status" value="1"/>
</dbReference>
<dbReference type="AlphaFoldDB" id="A0A0R2LSL0"/>
<dbReference type="InterPro" id="IPR002347">
    <property type="entry name" value="SDR_fam"/>
</dbReference>
<evidence type="ECO:0000313" key="3">
    <source>
        <dbReference type="EMBL" id="KRO01402.1"/>
    </source>
</evidence>
<dbReference type="PANTHER" id="PTHR24321">
    <property type="entry name" value="DEHYDROGENASES, SHORT CHAIN"/>
    <property type="match status" value="1"/>
</dbReference>
<dbReference type="OrthoDB" id="9803333at2"/>
<dbReference type="Pfam" id="PF13561">
    <property type="entry name" value="adh_short_C2"/>
    <property type="match status" value="1"/>
</dbReference>
<name>A0A0R2LSL0_9LACO</name>
<dbReference type="FunFam" id="3.40.50.720:FF:000084">
    <property type="entry name" value="Short-chain dehydrogenase reductase"/>
    <property type="match status" value="1"/>
</dbReference>
<dbReference type="PANTHER" id="PTHR24321:SF8">
    <property type="entry name" value="ESTRADIOL 17-BETA-DEHYDROGENASE 8-RELATED"/>
    <property type="match status" value="1"/>
</dbReference>
<dbReference type="SUPFAM" id="SSF51735">
    <property type="entry name" value="NAD(P)-binding Rossmann-fold domains"/>
    <property type="match status" value="1"/>
</dbReference>
<dbReference type="GO" id="GO:0008206">
    <property type="term" value="P:bile acid metabolic process"/>
    <property type="evidence" value="ECO:0007669"/>
    <property type="project" value="UniProtKB-ARBA"/>
</dbReference>
<sequence length="253" mass="27150">MPDIFSVKDQIVLVTGVASGIGYSQAQLFLKRGAVVYGADILRNGQIDSLKEEFPDSFSFFDCDVRKKADLKKVVDQMIQKSGQIDILLNTAGILDSYTPSLETTQEQWDNVLATNLTSMFLLTNLCLPQMLAKDHGVIVNMASIAGLVAGGGGAAYTAAKHGIIGYTKQLDYDYASQGIRANCIAPGAIKTPMNKADFAGEAKMAKEVAAQTPALRWADPREVAALSLFLASKQADYIHGAVVPIDGGWTEK</sequence>
<dbReference type="Proteomes" id="UP000051886">
    <property type="component" value="Unassembled WGS sequence"/>
</dbReference>
<comment type="similarity">
    <text evidence="1">Belongs to the short-chain dehydrogenases/reductases (SDR) family.</text>
</comment>
<reference evidence="3 4" key="1">
    <citation type="journal article" date="2015" name="Genome Announc.">
        <title>Expanding the biotechnology potential of lactobacilli through comparative genomics of 213 strains and associated genera.</title>
        <authorList>
            <person name="Sun Z."/>
            <person name="Harris H.M."/>
            <person name="McCann A."/>
            <person name="Guo C."/>
            <person name="Argimon S."/>
            <person name="Zhang W."/>
            <person name="Yang X."/>
            <person name="Jeffery I.B."/>
            <person name="Cooney J.C."/>
            <person name="Kagawa T.F."/>
            <person name="Liu W."/>
            <person name="Song Y."/>
            <person name="Salvetti E."/>
            <person name="Wrobel A."/>
            <person name="Rasinkangas P."/>
            <person name="Parkhill J."/>
            <person name="Rea M.C."/>
            <person name="O'Sullivan O."/>
            <person name="Ritari J."/>
            <person name="Douillard F.P."/>
            <person name="Paul Ross R."/>
            <person name="Yang R."/>
            <person name="Briner A.E."/>
            <person name="Felis G.E."/>
            <person name="de Vos W.M."/>
            <person name="Barrangou R."/>
            <person name="Klaenhammer T.R."/>
            <person name="Caufield P.W."/>
            <person name="Cui Y."/>
            <person name="Zhang H."/>
            <person name="O'Toole P.W."/>
        </authorList>
    </citation>
    <scope>NUCLEOTIDE SEQUENCE [LARGE SCALE GENOMIC DNA]</scope>
    <source>
        <strain evidence="3 4">NBRC 103219</strain>
    </source>
</reference>
<gene>
    <name evidence="3" type="ORF">IV66_GL000288</name>
</gene>
<evidence type="ECO:0000256" key="2">
    <source>
        <dbReference type="ARBA" id="ARBA00023002"/>
    </source>
</evidence>
<dbReference type="NCBIfam" id="NF005118">
    <property type="entry name" value="PRK06550.1"/>
    <property type="match status" value="1"/>
</dbReference>
<dbReference type="EMBL" id="JQCN01000008">
    <property type="protein sequence ID" value="KRO01402.1"/>
    <property type="molecule type" value="Genomic_DNA"/>
</dbReference>
<dbReference type="PRINTS" id="PR00081">
    <property type="entry name" value="GDHRDH"/>
</dbReference>
<dbReference type="InterPro" id="IPR036291">
    <property type="entry name" value="NAD(P)-bd_dom_sf"/>
</dbReference>
<dbReference type="RefSeq" id="WP_017867049.1">
    <property type="nucleotide sequence ID" value="NZ_BJYB01000029.1"/>
</dbReference>
<organism evidence="3 4">
    <name type="scientific">Ligilactobacillus pobuzihii</name>
    <dbReference type="NCBI Taxonomy" id="449659"/>
    <lineage>
        <taxon>Bacteria</taxon>
        <taxon>Bacillati</taxon>
        <taxon>Bacillota</taxon>
        <taxon>Bacilli</taxon>
        <taxon>Lactobacillales</taxon>
        <taxon>Lactobacillaceae</taxon>
        <taxon>Ligilactobacillus</taxon>
    </lineage>
</organism>
<accession>A0A0R2LSL0</accession>
<comment type="caution">
    <text evidence="3">The sequence shown here is derived from an EMBL/GenBank/DDBJ whole genome shotgun (WGS) entry which is preliminary data.</text>
</comment>
<dbReference type="PRINTS" id="PR00080">
    <property type="entry name" value="SDRFAMILY"/>
</dbReference>
<dbReference type="STRING" id="449659.IV66_GL000288"/>
<evidence type="ECO:0000313" key="4">
    <source>
        <dbReference type="Proteomes" id="UP000051886"/>
    </source>
</evidence>
<keyword evidence="4" id="KW-1185">Reference proteome</keyword>
<keyword evidence="2" id="KW-0560">Oxidoreductase</keyword>
<dbReference type="PATRIC" id="fig|449659.4.peg.287"/>
<evidence type="ECO:0000256" key="1">
    <source>
        <dbReference type="ARBA" id="ARBA00006484"/>
    </source>
</evidence>
<dbReference type="Gene3D" id="3.40.50.720">
    <property type="entry name" value="NAD(P)-binding Rossmann-like Domain"/>
    <property type="match status" value="1"/>
</dbReference>
<protein>
    <submittedName>
        <fullName evidence="3">3-ketoacyl-(Acyl-carrier-protein) reductase</fullName>
    </submittedName>
</protein>
<dbReference type="GO" id="GO:0016491">
    <property type="term" value="F:oxidoreductase activity"/>
    <property type="evidence" value="ECO:0007669"/>
    <property type="project" value="UniProtKB-KW"/>
</dbReference>
<proteinExistence type="inferred from homology"/>